<keyword evidence="4" id="KW-1185">Reference proteome</keyword>
<dbReference type="EMBL" id="BAAADM010000035">
    <property type="protein sequence ID" value="GAA0438386.1"/>
    <property type="molecule type" value="Genomic_DNA"/>
</dbReference>
<comment type="caution">
    <text evidence="3">The sequence shown here is derived from an EMBL/GenBank/DDBJ whole genome shotgun (WGS) entry which is preliminary data.</text>
</comment>
<name>A0ABP3J2B0_9BACI</name>
<evidence type="ECO:0000256" key="1">
    <source>
        <dbReference type="ARBA" id="ARBA00022801"/>
    </source>
</evidence>
<dbReference type="InterPro" id="IPR014576">
    <property type="entry name" value="Pesterase_YhaO"/>
</dbReference>
<proteinExistence type="predicted"/>
<keyword evidence="3" id="KW-0540">Nuclease</keyword>
<dbReference type="RefSeq" id="WP_343752060.1">
    <property type="nucleotide sequence ID" value="NZ_BAAADM010000035.1"/>
</dbReference>
<dbReference type="InterPro" id="IPR004843">
    <property type="entry name" value="Calcineurin-like_PHP"/>
</dbReference>
<organism evidence="3 4">
    <name type="scientific">Lentibacillus halophilus</name>
    <dbReference type="NCBI Taxonomy" id="295065"/>
    <lineage>
        <taxon>Bacteria</taxon>
        <taxon>Bacillati</taxon>
        <taxon>Bacillota</taxon>
        <taxon>Bacilli</taxon>
        <taxon>Bacillales</taxon>
        <taxon>Bacillaceae</taxon>
        <taxon>Lentibacillus</taxon>
    </lineage>
</organism>
<dbReference type="InterPro" id="IPR041796">
    <property type="entry name" value="Mre11_N"/>
</dbReference>
<dbReference type="Proteomes" id="UP001501459">
    <property type="component" value="Unassembled WGS sequence"/>
</dbReference>
<gene>
    <name evidence="3" type="ORF">GCM10008983_14150</name>
</gene>
<dbReference type="SUPFAM" id="SSF56300">
    <property type="entry name" value="Metallo-dependent phosphatases"/>
    <property type="match status" value="1"/>
</dbReference>
<dbReference type="InterPro" id="IPR029052">
    <property type="entry name" value="Metallo-depent_PP-like"/>
</dbReference>
<protein>
    <submittedName>
        <fullName evidence="3">DNA repair exonuclease</fullName>
    </submittedName>
</protein>
<evidence type="ECO:0000313" key="3">
    <source>
        <dbReference type="EMBL" id="GAA0438386.1"/>
    </source>
</evidence>
<dbReference type="PIRSF" id="PIRSF033091">
    <property type="entry name" value="Pesterase_YhaO"/>
    <property type="match status" value="1"/>
</dbReference>
<dbReference type="Gene3D" id="3.60.21.10">
    <property type="match status" value="1"/>
</dbReference>
<dbReference type="Pfam" id="PF00149">
    <property type="entry name" value="Metallophos"/>
    <property type="match status" value="1"/>
</dbReference>
<evidence type="ECO:0000259" key="2">
    <source>
        <dbReference type="Pfam" id="PF00149"/>
    </source>
</evidence>
<dbReference type="PANTHER" id="PTHR30337">
    <property type="entry name" value="COMPONENT OF ATP-DEPENDENT DSDNA EXONUCLEASE"/>
    <property type="match status" value="1"/>
</dbReference>
<dbReference type="GO" id="GO:0004527">
    <property type="term" value="F:exonuclease activity"/>
    <property type="evidence" value="ECO:0007669"/>
    <property type="project" value="UniProtKB-KW"/>
</dbReference>
<keyword evidence="1" id="KW-0378">Hydrolase</keyword>
<keyword evidence="3" id="KW-0269">Exonuclease</keyword>
<dbReference type="PANTHER" id="PTHR30337:SF7">
    <property type="entry name" value="PHOSPHOESTERASE"/>
    <property type="match status" value="1"/>
</dbReference>
<reference evidence="4" key="1">
    <citation type="journal article" date="2019" name="Int. J. Syst. Evol. Microbiol.">
        <title>The Global Catalogue of Microorganisms (GCM) 10K type strain sequencing project: providing services to taxonomists for standard genome sequencing and annotation.</title>
        <authorList>
            <consortium name="The Broad Institute Genomics Platform"/>
            <consortium name="The Broad Institute Genome Sequencing Center for Infectious Disease"/>
            <person name="Wu L."/>
            <person name="Ma J."/>
        </authorList>
    </citation>
    <scope>NUCLEOTIDE SEQUENCE [LARGE SCALE GENOMIC DNA]</scope>
    <source>
        <strain evidence="4">JCM 12149</strain>
    </source>
</reference>
<dbReference type="CDD" id="cd00840">
    <property type="entry name" value="MPP_Mre11_N"/>
    <property type="match status" value="1"/>
</dbReference>
<evidence type="ECO:0000313" key="4">
    <source>
        <dbReference type="Proteomes" id="UP001501459"/>
    </source>
</evidence>
<feature type="domain" description="Calcineurin-like phosphoesterase" evidence="2">
    <location>
        <begin position="5"/>
        <end position="203"/>
    </location>
</feature>
<dbReference type="InterPro" id="IPR050535">
    <property type="entry name" value="DNA_Repair-Maintenance_Comp"/>
</dbReference>
<sequence>MGHLSFIHAADLHLDSPFKGLSTIPESIFHQVKESTFEALDRLVQAAIAKQVDFVLLAGDVFDNEKQSLKAQVRLRNAFEQLQHYHIKVYMSHGNHDFTAGNSNPITYPDNVVVFPDETVTHVTYKKNDETLAAIYGFSYKNRAVTSNKAKEFVPVSGGVPYHIAMLHGSVDGNKEHDVYAPFHISDLTDKDMDYWALGHIHQKEILKENPAIVYPGNIQGRNSKESGQKGCYHVELSEKGAILTFLPLQSMEFKKQSVDISSCDEPHQLERILLEAIDRTDKTCPELVHLTLNGVRTHLRKWEETAEEVVQLVNEVLMHRTNWTYIYRCQLTAVEKESFHSLKQSGHFAGELLKYVDKASIQPYLDELYRHRQAKKYVQAMSSEQEKRVKDKAKQLLIDELLYQEGD</sequence>
<accession>A0ABP3J2B0</accession>